<evidence type="ECO:0000313" key="2">
    <source>
        <dbReference type="Proteomes" id="UP001153678"/>
    </source>
</evidence>
<name>A0A9W4SMK8_9GLOM</name>
<keyword evidence="2" id="KW-1185">Reference proteome</keyword>
<dbReference type="Proteomes" id="UP001153678">
    <property type="component" value="Unassembled WGS sequence"/>
</dbReference>
<protein>
    <submittedName>
        <fullName evidence="1">19545_t:CDS:1</fullName>
    </submittedName>
</protein>
<gene>
    <name evidence="1" type="ORF">FWILDA_LOCUS5608</name>
</gene>
<comment type="caution">
    <text evidence="1">The sequence shown here is derived from an EMBL/GenBank/DDBJ whole genome shotgun (WGS) entry which is preliminary data.</text>
</comment>
<organism evidence="1 2">
    <name type="scientific">Funneliformis geosporum</name>
    <dbReference type="NCBI Taxonomy" id="1117311"/>
    <lineage>
        <taxon>Eukaryota</taxon>
        <taxon>Fungi</taxon>
        <taxon>Fungi incertae sedis</taxon>
        <taxon>Mucoromycota</taxon>
        <taxon>Glomeromycotina</taxon>
        <taxon>Glomeromycetes</taxon>
        <taxon>Glomerales</taxon>
        <taxon>Glomeraceae</taxon>
        <taxon>Funneliformis</taxon>
    </lineage>
</organism>
<evidence type="ECO:0000313" key="1">
    <source>
        <dbReference type="EMBL" id="CAI2172497.1"/>
    </source>
</evidence>
<reference evidence="1" key="1">
    <citation type="submission" date="2022-08" db="EMBL/GenBank/DDBJ databases">
        <authorList>
            <person name="Kallberg Y."/>
            <person name="Tangrot J."/>
            <person name="Rosling A."/>
        </authorList>
    </citation>
    <scope>NUCLEOTIDE SEQUENCE</scope>
    <source>
        <strain evidence="1">Wild A</strain>
    </source>
</reference>
<sequence>MESSSNYTQDEFHELEDNLKKLVLMHIITIENEERDRTETFPTGPILASYFGTKFHS</sequence>
<dbReference type="EMBL" id="CAMKVN010000947">
    <property type="protein sequence ID" value="CAI2172497.1"/>
    <property type="molecule type" value="Genomic_DNA"/>
</dbReference>
<accession>A0A9W4SMK8</accession>
<proteinExistence type="predicted"/>
<dbReference type="AlphaFoldDB" id="A0A9W4SMK8"/>